<keyword evidence="3" id="KW-1185">Reference proteome</keyword>
<sequence length="138" mass="14975">MAAPAFSPAATTERKPMSRASEIRGIDQTLTLADNGQYLPTLLQENDELISDIVDFSQAYGTKAKGKLVIAIEYTTDRYGQIDISVEHKITKPKAPKAKAVAWTAAGGGLSSANPNQRAMEIREVSNGRRELRSPTID</sequence>
<dbReference type="Proteomes" id="UP000282125">
    <property type="component" value="Unassembled WGS sequence"/>
</dbReference>
<feature type="region of interest" description="Disordered" evidence="1">
    <location>
        <begin position="1"/>
        <end position="20"/>
    </location>
</feature>
<evidence type="ECO:0000313" key="2">
    <source>
        <dbReference type="EMBL" id="RRH70027.1"/>
    </source>
</evidence>
<dbReference type="OrthoDB" id="7772376at2"/>
<name>A0A3P3D6P4_9RHOB</name>
<dbReference type="RefSeq" id="WP_124966488.1">
    <property type="nucleotide sequence ID" value="NZ_RRAZ01000038.1"/>
</dbReference>
<comment type="caution">
    <text evidence="2">The sequence shown here is derived from an EMBL/GenBank/DDBJ whole genome shotgun (WGS) entry which is preliminary data.</text>
</comment>
<dbReference type="EMBL" id="RRAZ01000038">
    <property type="protein sequence ID" value="RRH70027.1"/>
    <property type="molecule type" value="Genomic_DNA"/>
</dbReference>
<evidence type="ECO:0000256" key="1">
    <source>
        <dbReference type="SAM" id="MobiDB-lite"/>
    </source>
</evidence>
<accession>A0A3P3D6P4</accession>
<organism evidence="2 3">
    <name type="scientific">Falsigemmobacter faecalis</name>
    <dbReference type="NCBI Taxonomy" id="2488730"/>
    <lineage>
        <taxon>Bacteria</taxon>
        <taxon>Pseudomonadati</taxon>
        <taxon>Pseudomonadota</taxon>
        <taxon>Alphaproteobacteria</taxon>
        <taxon>Rhodobacterales</taxon>
        <taxon>Paracoccaceae</taxon>
        <taxon>Falsigemmobacter</taxon>
    </lineage>
</organism>
<protein>
    <submittedName>
        <fullName evidence="2">Uncharacterized protein</fullName>
    </submittedName>
</protein>
<reference evidence="2 3" key="1">
    <citation type="submission" date="2018-11" db="EMBL/GenBank/DDBJ databases">
        <title>Gemmobacter sp. nov., YIM 102744-1 draft genome.</title>
        <authorList>
            <person name="Li G."/>
            <person name="Jiang Y."/>
        </authorList>
    </citation>
    <scope>NUCLEOTIDE SEQUENCE [LARGE SCALE GENOMIC DNA]</scope>
    <source>
        <strain evidence="2 3">YIM 102744-1</strain>
    </source>
</reference>
<evidence type="ECO:0000313" key="3">
    <source>
        <dbReference type="Proteomes" id="UP000282125"/>
    </source>
</evidence>
<gene>
    <name evidence="2" type="ORF">EG244_17610</name>
</gene>
<proteinExistence type="predicted"/>
<dbReference type="AlphaFoldDB" id="A0A3P3D6P4"/>